<sequence>MLAECSAAVDTLWADIRPHSNGDPGISVPELVRARARLTPGHPAVISEHGSLDYGELVRRADQLARRLRARGVGARHTVAVCHDRSPGMVVALLAVLGSGAAFLPLDPALPRRRLDRLIADAGASPVLTDQAHTWLTDDTLAVDQHGQDGPGDPNDPLPAPGPEDPAYLIYTSGSSGDPKGVMVSHRSFATVLTALVTAYGLAPADRVLQLAALGFDTSLEQVFAPLIGGATVVLADRRGCAPTELADRIAAHRITVADLTPAYWHQFQNATERDPAPPGHLRLLIVGGDTVRPTDCRRWLRRRPGVRLMNAYGLTETTITSALCELGAGLLTGQDGTSAPIGRPVGGATVHLLDQRLLPVRDGEPGEIFVGGPGVALGLWRQPGRTAELFRPDPYAAEPGARMCRTGDVGRWRADGLLECLGRLDRQLKIRGYRVDPGEVESVLTDHPAVGQAAVLPESGALVAFYTSSAPVGSEEVNRFLTERLARWMLPTRLTEVAALPVDHNGKVDRKGLLSTAPAPAPTASGGEPVDAVDSGVAELWARMLHLERVRPGDDFFRIGGDSLLATEMLARARIMFGIGIGQIRALTRALLAEPTLAAFARNTRAARAGTLTPGDPPPDFAAEAELRVPIRADGGPPPNWRRPGVILLTGATGYCGSYLLDTLLRETGATVHCLVREPDPGRALERLRAAGLRHLLRDPLDGVAPGRVMAEPGDLGAPLLGLTERRFTELADRVDLIVHCAARVNFIYPYRELSAVNVGGVRELVRLAGHSRAVPLHHLSSMSVLAGYGAAGVRHVTERTPLGYPGHLSVGYAETKWVAEELLRQAAEAGLPVAVHRLNDITGDRATGAMNHTTEMCALIRLIADTGYAPDVDLPIDFLPADSFARALTYLATHVEATGQAYHLTNPRHPLLGELTARIRAFGYPVTELPYQEWVRRFARYAAEHPKHPATPFLPLFVDRCAGRPELTVSELYFRRTFPRFDRSRVVADLAGSGVELPPADGPLLDRYLCHLIGSGYLDPPTAGG</sequence>
<feature type="compositionally biased region" description="Low complexity" evidence="3">
    <location>
        <begin position="514"/>
        <end position="528"/>
    </location>
</feature>
<evidence type="ECO:0000256" key="2">
    <source>
        <dbReference type="ARBA" id="ARBA00022553"/>
    </source>
</evidence>
<evidence type="ECO:0000256" key="3">
    <source>
        <dbReference type="SAM" id="MobiDB-lite"/>
    </source>
</evidence>
<dbReference type="InterPro" id="IPR010080">
    <property type="entry name" value="Thioester_reductase-like_dom"/>
</dbReference>
<dbReference type="InterPro" id="IPR045851">
    <property type="entry name" value="AMP-bd_C_sf"/>
</dbReference>
<dbReference type="AlphaFoldDB" id="A0AB33JP20"/>
<dbReference type="NCBIfam" id="TIGR01733">
    <property type="entry name" value="AA-adenyl-dom"/>
    <property type="match status" value="1"/>
</dbReference>
<dbReference type="InterPro" id="IPR009081">
    <property type="entry name" value="PP-bd_ACP"/>
</dbReference>
<dbReference type="PROSITE" id="PS50075">
    <property type="entry name" value="CARRIER"/>
    <property type="match status" value="1"/>
</dbReference>
<organism evidence="5">
    <name type="scientific">Kitasatospora sp. CMC57</name>
    <dbReference type="NCBI Taxonomy" id="3231513"/>
    <lineage>
        <taxon>Bacteria</taxon>
        <taxon>Bacillati</taxon>
        <taxon>Actinomycetota</taxon>
        <taxon>Actinomycetes</taxon>
        <taxon>Kitasatosporales</taxon>
        <taxon>Streptomycetaceae</taxon>
        <taxon>Kitasatospora</taxon>
    </lineage>
</organism>
<dbReference type="Gene3D" id="1.10.1200.10">
    <property type="entry name" value="ACP-like"/>
    <property type="match status" value="1"/>
</dbReference>
<feature type="domain" description="Carrier" evidence="4">
    <location>
        <begin position="529"/>
        <end position="609"/>
    </location>
</feature>
<dbReference type="NCBIfam" id="TIGR01746">
    <property type="entry name" value="Thioester-redct"/>
    <property type="match status" value="1"/>
</dbReference>
<gene>
    <name evidence="5" type="ORF">KCMC57_13570</name>
</gene>
<dbReference type="PANTHER" id="PTHR44845:SF6">
    <property type="entry name" value="BETA-ALANINE-ACTIVATING ENZYME"/>
    <property type="match status" value="1"/>
</dbReference>
<dbReference type="Pfam" id="PF00550">
    <property type="entry name" value="PP-binding"/>
    <property type="match status" value="1"/>
</dbReference>
<dbReference type="SUPFAM" id="SSF51735">
    <property type="entry name" value="NAD(P)-binding Rossmann-fold domains"/>
    <property type="match status" value="1"/>
</dbReference>
<keyword evidence="1" id="KW-0596">Phosphopantetheine</keyword>
<dbReference type="SUPFAM" id="SSF56801">
    <property type="entry name" value="Acetyl-CoA synthetase-like"/>
    <property type="match status" value="1"/>
</dbReference>
<dbReference type="InterPro" id="IPR020845">
    <property type="entry name" value="AMP-binding_CS"/>
</dbReference>
<dbReference type="CDD" id="cd05930">
    <property type="entry name" value="A_NRPS"/>
    <property type="match status" value="1"/>
</dbReference>
<dbReference type="Gene3D" id="3.40.50.12780">
    <property type="entry name" value="N-terminal domain of ligase-like"/>
    <property type="match status" value="1"/>
</dbReference>
<dbReference type="InterPro" id="IPR025110">
    <property type="entry name" value="AMP-bd_C"/>
</dbReference>
<dbReference type="InterPro" id="IPR036291">
    <property type="entry name" value="NAD(P)-bd_dom_sf"/>
</dbReference>
<dbReference type="InterPro" id="IPR006162">
    <property type="entry name" value="Ppantetheine_attach_site"/>
</dbReference>
<dbReference type="InterPro" id="IPR000873">
    <property type="entry name" value="AMP-dep_synth/lig_dom"/>
</dbReference>
<feature type="compositionally biased region" description="Pro residues" evidence="3">
    <location>
        <begin position="154"/>
        <end position="164"/>
    </location>
</feature>
<dbReference type="CDD" id="cd05235">
    <property type="entry name" value="SDR_e1"/>
    <property type="match status" value="1"/>
</dbReference>
<dbReference type="InterPro" id="IPR042099">
    <property type="entry name" value="ANL_N_sf"/>
</dbReference>
<dbReference type="Gene3D" id="3.30.300.30">
    <property type="match status" value="1"/>
</dbReference>
<protein>
    <recommendedName>
        <fullName evidence="4">Carrier domain-containing protein</fullName>
    </recommendedName>
</protein>
<evidence type="ECO:0000256" key="1">
    <source>
        <dbReference type="ARBA" id="ARBA00022450"/>
    </source>
</evidence>
<dbReference type="InterPro" id="IPR036736">
    <property type="entry name" value="ACP-like_sf"/>
</dbReference>
<dbReference type="PROSITE" id="PS00012">
    <property type="entry name" value="PHOSPHOPANTETHEINE"/>
    <property type="match status" value="1"/>
</dbReference>
<proteinExistence type="predicted"/>
<dbReference type="EMBL" id="AP035881">
    <property type="protein sequence ID" value="BFP44989.1"/>
    <property type="molecule type" value="Genomic_DNA"/>
</dbReference>
<evidence type="ECO:0000259" key="4">
    <source>
        <dbReference type="PROSITE" id="PS50075"/>
    </source>
</evidence>
<dbReference type="SUPFAM" id="SSF47336">
    <property type="entry name" value="ACP-like"/>
    <property type="match status" value="1"/>
</dbReference>
<name>A0AB33JP20_9ACTN</name>
<feature type="region of interest" description="Disordered" evidence="3">
    <location>
        <begin position="512"/>
        <end position="531"/>
    </location>
</feature>
<dbReference type="PROSITE" id="PS00455">
    <property type="entry name" value="AMP_BINDING"/>
    <property type="match status" value="1"/>
</dbReference>
<dbReference type="Gene3D" id="3.40.50.720">
    <property type="entry name" value="NAD(P)-binding Rossmann-like Domain"/>
    <property type="match status" value="1"/>
</dbReference>
<reference evidence="5" key="1">
    <citation type="submission" date="2024-07" db="EMBL/GenBank/DDBJ databases">
        <title>Complete genome sequences of cellulolytic bacteria, Kitasatospora sp. CMC57 and Streptomyces sp. CMC78, isolated from Japanese agricultural soil.</title>
        <authorList>
            <person name="Hashimoto T."/>
            <person name="Ito M."/>
            <person name="Iwamoto M."/>
            <person name="Fukahori D."/>
            <person name="Shoda T."/>
            <person name="Sakoda M."/>
            <person name="Morohoshi T."/>
            <person name="Mitsuboshi M."/>
            <person name="Nishizawa T."/>
        </authorList>
    </citation>
    <scope>NUCLEOTIDE SEQUENCE</scope>
    <source>
        <strain evidence="5">CMC57</strain>
    </source>
</reference>
<dbReference type="InterPro" id="IPR010071">
    <property type="entry name" value="AA_adenyl_dom"/>
</dbReference>
<dbReference type="InterPro" id="IPR013120">
    <property type="entry name" value="FAR_NAD-bd"/>
</dbReference>
<dbReference type="Pfam" id="PF00501">
    <property type="entry name" value="AMP-binding"/>
    <property type="match status" value="1"/>
</dbReference>
<evidence type="ECO:0000313" key="5">
    <source>
        <dbReference type="EMBL" id="BFP44989.1"/>
    </source>
</evidence>
<dbReference type="Pfam" id="PF07993">
    <property type="entry name" value="NAD_binding_4"/>
    <property type="match status" value="1"/>
</dbReference>
<accession>A0AB33JP20</accession>
<dbReference type="Pfam" id="PF13193">
    <property type="entry name" value="AMP-binding_C"/>
    <property type="match status" value="1"/>
</dbReference>
<feature type="region of interest" description="Disordered" evidence="3">
    <location>
        <begin position="143"/>
        <end position="167"/>
    </location>
</feature>
<dbReference type="PANTHER" id="PTHR44845">
    <property type="entry name" value="CARRIER DOMAIN-CONTAINING PROTEIN"/>
    <property type="match status" value="1"/>
</dbReference>
<keyword evidence="2" id="KW-0597">Phosphoprotein</keyword>